<proteinExistence type="predicted"/>
<accession>A0A5A7Q1J9</accession>
<comment type="caution">
    <text evidence="2">The sequence shown here is derived from an EMBL/GenBank/DDBJ whole genome shotgun (WGS) entry which is preliminary data.</text>
</comment>
<sequence>MIEEIQALERMNTSRSVFNGARQDPPSDQKPCSGTSPSTLLLTSRMRQRIMILQVKAGGEADLTGLFQVFQVYAGSCMSCRCSWWYALALADLSGDNKLKLALKAGRWTGSVSHGGAELEEELKGCQSQTLNTTSKKALVRLRHGTHPLLGNEEGKDSMSQERVCYFIFKLMARKERRKAKRKSNYSQADPSLGLPRPC</sequence>
<gene>
    <name evidence="2" type="ORF">STAS_15551</name>
</gene>
<name>A0A5A7Q1J9_STRAF</name>
<dbReference type="EMBL" id="BKCP01005572">
    <property type="protein sequence ID" value="GER39009.1"/>
    <property type="molecule type" value="Genomic_DNA"/>
</dbReference>
<protein>
    <submittedName>
        <fullName evidence="2">Oxidoreductases</fullName>
    </submittedName>
</protein>
<evidence type="ECO:0000313" key="3">
    <source>
        <dbReference type="Proteomes" id="UP000325081"/>
    </source>
</evidence>
<organism evidence="2 3">
    <name type="scientific">Striga asiatica</name>
    <name type="common">Asiatic witchweed</name>
    <name type="synonym">Buchnera asiatica</name>
    <dbReference type="NCBI Taxonomy" id="4170"/>
    <lineage>
        <taxon>Eukaryota</taxon>
        <taxon>Viridiplantae</taxon>
        <taxon>Streptophyta</taxon>
        <taxon>Embryophyta</taxon>
        <taxon>Tracheophyta</taxon>
        <taxon>Spermatophyta</taxon>
        <taxon>Magnoliopsida</taxon>
        <taxon>eudicotyledons</taxon>
        <taxon>Gunneridae</taxon>
        <taxon>Pentapetalae</taxon>
        <taxon>asterids</taxon>
        <taxon>lamiids</taxon>
        <taxon>Lamiales</taxon>
        <taxon>Orobanchaceae</taxon>
        <taxon>Buchnereae</taxon>
        <taxon>Striga</taxon>
    </lineage>
</organism>
<dbReference type="AlphaFoldDB" id="A0A5A7Q1J9"/>
<evidence type="ECO:0000313" key="2">
    <source>
        <dbReference type="EMBL" id="GER39009.1"/>
    </source>
</evidence>
<reference evidence="3" key="1">
    <citation type="journal article" date="2019" name="Curr. Biol.">
        <title>Genome Sequence of Striga asiatica Provides Insight into the Evolution of Plant Parasitism.</title>
        <authorList>
            <person name="Yoshida S."/>
            <person name="Kim S."/>
            <person name="Wafula E.K."/>
            <person name="Tanskanen J."/>
            <person name="Kim Y.M."/>
            <person name="Honaas L."/>
            <person name="Yang Z."/>
            <person name="Spallek T."/>
            <person name="Conn C.E."/>
            <person name="Ichihashi Y."/>
            <person name="Cheong K."/>
            <person name="Cui S."/>
            <person name="Der J.P."/>
            <person name="Gundlach H."/>
            <person name="Jiao Y."/>
            <person name="Hori C."/>
            <person name="Ishida J.K."/>
            <person name="Kasahara H."/>
            <person name="Kiba T."/>
            <person name="Kim M.S."/>
            <person name="Koo N."/>
            <person name="Laohavisit A."/>
            <person name="Lee Y.H."/>
            <person name="Lumba S."/>
            <person name="McCourt P."/>
            <person name="Mortimer J.C."/>
            <person name="Mutuku J.M."/>
            <person name="Nomura T."/>
            <person name="Sasaki-Sekimoto Y."/>
            <person name="Seto Y."/>
            <person name="Wang Y."/>
            <person name="Wakatake T."/>
            <person name="Sakakibara H."/>
            <person name="Demura T."/>
            <person name="Yamaguchi S."/>
            <person name="Yoneyama K."/>
            <person name="Manabe R.I."/>
            <person name="Nelson D.C."/>
            <person name="Schulman A.H."/>
            <person name="Timko M.P."/>
            <person name="dePamphilis C.W."/>
            <person name="Choi D."/>
            <person name="Shirasu K."/>
        </authorList>
    </citation>
    <scope>NUCLEOTIDE SEQUENCE [LARGE SCALE GENOMIC DNA]</scope>
    <source>
        <strain evidence="3">cv. UVA1</strain>
    </source>
</reference>
<dbReference type="Proteomes" id="UP000325081">
    <property type="component" value="Unassembled WGS sequence"/>
</dbReference>
<keyword evidence="3" id="KW-1185">Reference proteome</keyword>
<feature type="region of interest" description="Disordered" evidence="1">
    <location>
        <begin position="180"/>
        <end position="199"/>
    </location>
</feature>
<evidence type="ECO:0000256" key="1">
    <source>
        <dbReference type="SAM" id="MobiDB-lite"/>
    </source>
</evidence>
<feature type="region of interest" description="Disordered" evidence="1">
    <location>
        <begin position="16"/>
        <end position="38"/>
    </location>
</feature>